<evidence type="ECO:0000313" key="1">
    <source>
        <dbReference type="EMBL" id="KAE9406621.1"/>
    </source>
</evidence>
<reference evidence="1" key="1">
    <citation type="journal article" date="2019" name="Environ. Microbiol.">
        <title>Fungal ecological strategies reflected in gene transcription - a case study of two litter decomposers.</title>
        <authorList>
            <person name="Barbi F."/>
            <person name="Kohler A."/>
            <person name="Barry K."/>
            <person name="Baskaran P."/>
            <person name="Daum C."/>
            <person name="Fauchery L."/>
            <person name="Ihrmark K."/>
            <person name="Kuo A."/>
            <person name="LaButti K."/>
            <person name="Lipzen A."/>
            <person name="Morin E."/>
            <person name="Grigoriev I.V."/>
            <person name="Henrissat B."/>
            <person name="Lindahl B."/>
            <person name="Martin F."/>
        </authorList>
    </citation>
    <scope>NUCLEOTIDE SEQUENCE</scope>
    <source>
        <strain evidence="1">JB14</strain>
    </source>
</reference>
<proteinExistence type="predicted"/>
<evidence type="ECO:0008006" key="3">
    <source>
        <dbReference type="Google" id="ProtNLM"/>
    </source>
</evidence>
<name>A0A6A4I7S3_9AGAR</name>
<evidence type="ECO:0000313" key="2">
    <source>
        <dbReference type="Proteomes" id="UP000799118"/>
    </source>
</evidence>
<dbReference type="Proteomes" id="UP000799118">
    <property type="component" value="Unassembled WGS sequence"/>
</dbReference>
<dbReference type="EMBL" id="ML769401">
    <property type="protein sequence ID" value="KAE9406621.1"/>
    <property type="molecule type" value="Genomic_DNA"/>
</dbReference>
<keyword evidence="2" id="KW-1185">Reference proteome</keyword>
<dbReference type="OrthoDB" id="3221235at2759"/>
<sequence>MSQDSSFCSRCKNPVFKPRINVNTAELYTKLRSEFGTAVYRPQDVQEMLLLSDRDLENYESEIIRLKSQIFYVEAQKKRLQDYKVKLRSLMSPIRQLPNETLGRIFEFACNENLLQQYPWLDPDNPPPTALLSPLLRHLPTLAISAVCARWRSLTLSTP</sequence>
<organism evidence="1 2">
    <name type="scientific">Gymnopus androsaceus JB14</name>
    <dbReference type="NCBI Taxonomy" id="1447944"/>
    <lineage>
        <taxon>Eukaryota</taxon>
        <taxon>Fungi</taxon>
        <taxon>Dikarya</taxon>
        <taxon>Basidiomycota</taxon>
        <taxon>Agaricomycotina</taxon>
        <taxon>Agaricomycetes</taxon>
        <taxon>Agaricomycetidae</taxon>
        <taxon>Agaricales</taxon>
        <taxon>Marasmiineae</taxon>
        <taxon>Omphalotaceae</taxon>
        <taxon>Gymnopus</taxon>
    </lineage>
</organism>
<gene>
    <name evidence="1" type="ORF">BT96DRAFT_223414</name>
</gene>
<accession>A0A6A4I7S3</accession>
<protein>
    <recommendedName>
        <fullName evidence="3">F-box domain-containing protein</fullName>
    </recommendedName>
</protein>
<dbReference type="AlphaFoldDB" id="A0A6A4I7S3"/>